<reference evidence="3 4" key="1">
    <citation type="submission" date="2018-12" db="EMBL/GenBank/DDBJ databases">
        <title>Deinococcus radiophilus ATCC 27603 genome sequencing and assembly.</title>
        <authorList>
            <person name="Maclea K.S."/>
            <person name="Maynard C.R."/>
        </authorList>
    </citation>
    <scope>NUCLEOTIDE SEQUENCE [LARGE SCALE GENOMIC DNA]</scope>
    <source>
        <strain evidence="3 4">ATCC 27603</strain>
    </source>
</reference>
<evidence type="ECO:0000313" key="4">
    <source>
        <dbReference type="Proteomes" id="UP000277766"/>
    </source>
</evidence>
<evidence type="ECO:0000256" key="2">
    <source>
        <dbReference type="PIRSR" id="PIRSR605493-1"/>
    </source>
</evidence>
<proteinExistence type="predicted"/>
<dbReference type="RefSeq" id="WP_126352784.1">
    <property type="nucleotide sequence ID" value="NZ_CP086380.1"/>
</dbReference>
<evidence type="ECO:0000256" key="1">
    <source>
        <dbReference type="ARBA" id="ARBA00029596"/>
    </source>
</evidence>
<dbReference type="InterPro" id="IPR036704">
    <property type="entry name" value="RraA/RraA-like_sf"/>
</dbReference>
<dbReference type="Gene3D" id="3.50.30.40">
    <property type="entry name" value="Ribonuclease E inhibitor RraA/RraA-like"/>
    <property type="match status" value="1"/>
</dbReference>
<dbReference type="AlphaFoldDB" id="A0A431VQI2"/>
<dbReference type="PANTHER" id="PTHR33254">
    <property type="entry name" value="4-HYDROXY-4-METHYL-2-OXOGLUTARATE ALDOLASE 3-RELATED"/>
    <property type="match status" value="1"/>
</dbReference>
<gene>
    <name evidence="3" type="ORF">EJ104_10830</name>
</gene>
<comment type="caution">
    <text evidence="3">The sequence shown here is derived from an EMBL/GenBank/DDBJ whole genome shotgun (WGS) entry which is preliminary data.</text>
</comment>
<evidence type="ECO:0000313" key="3">
    <source>
        <dbReference type="EMBL" id="RTR25456.1"/>
    </source>
</evidence>
<dbReference type="SUPFAM" id="SSF89562">
    <property type="entry name" value="RraA-like"/>
    <property type="match status" value="1"/>
</dbReference>
<feature type="binding site" evidence="2">
    <location>
        <position position="101"/>
    </location>
    <ligand>
        <name>substrate</name>
    </ligand>
</feature>
<dbReference type="PANTHER" id="PTHR33254:SF4">
    <property type="entry name" value="4-HYDROXY-4-METHYL-2-OXOGLUTARATE ALDOLASE 3-RELATED"/>
    <property type="match status" value="1"/>
</dbReference>
<feature type="binding site" evidence="2">
    <location>
        <begin position="79"/>
        <end position="82"/>
    </location>
    <ligand>
        <name>substrate</name>
    </ligand>
</feature>
<dbReference type="InterPro" id="IPR005493">
    <property type="entry name" value="RraA/RraA-like"/>
</dbReference>
<dbReference type="EMBL" id="RXPE01000027">
    <property type="protein sequence ID" value="RTR25456.1"/>
    <property type="molecule type" value="Genomic_DNA"/>
</dbReference>
<dbReference type="Proteomes" id="UP000277766">
    <property type="component" value="Unassembled WGS sequence"/>
</dbReference>
<organism evidence="3 4">
    <name type="scientific">Deinococcus radiophilus</name>
    <dbReference type="NCBI Taxonomy" id="32062"/>
    <lineage>
        <taxon>Bacteria</taxon>
        <taxon>Thermotogati</taxon>
        <taxon>Deinococcota</taxon>
        <taxon>Deinococci</taxon>
        <taxon>Deinococcales</taxon>
        <taxon>Deinococcaceae</taxon>
        <taxon>Deinococcus</taxon>
    </lineage>
</organism>
<dbReference type="OrthoDB" id="9784786at2"/>
<dbReference type="Pfam" id="PF03737">
    <property type="entry name" value="RraA-like"/>
    <property type="match status" value="1"/>
</dbReference>
<protein>
    <recommendedName>
        <fullName evidence="1">Regulator of ribonuclease activity homolog</fullName>
    </recommendedName>
</protein>
<name>A0A431VQI2_9DEIO</name>
<sequence>MHTETTPPTTVFGSFLPATQVLAYRIRPLYDGMPTLSGPAFTVRLDPGSNLLLHAAIYQAPAGSVLVVQSPDHSSAVAGGNVCLTAQQNGIAGMIIDGVIRGPRRD</sequence>
<dbReference type="CDD" id="cd16841">
    <property type="entry name" value="RraA_family"/>
    <property type="match status" value="1"/>
</dbReference>
<accession>A0A431VQI2</accession>
<keyword evidence="4" id="KW-1185">Reference proteome</keyword>